<dbReference type="Proteomes" id="UP000246635">
    <property type="component" value="Unassembled WGS sequence"/>
</dbReference>
<organism evidence="1 2">
    <name type="scientific">Paenibacillus cellulosilyticus</name>
    <dbReference type="NCBI Taxonomy" id="375489"/>
    <lineage>
        <taxon>Bacteria</taxon>
        <taxon>Bacillati</taxon>
        <taxon>Bacillota</taxon>
        <taxon>Bacilli</taxon>
        <taxon>Bacillales</taxon>
        <taxon>Paenibacillaceae</taxon>
        <taxon>Paenibacillus</taxon>
    </lineage>
</organism>
<dbReference type="SUPFAM" id="SSF160945">
    <property type="entry name" value="PH0156-like"/>
    <property type="match status" value="1"/>
</dbReference>
<sequence length="237" mass="27089">MNLYILVEGKSEKHIYPKWLSELLPQLVQVKHLDLITSNNYYLFSCDGYPSIIKDIPNAISDIKTRTNIDYLMIVLDSDDVAVEDRKSEVLSVVQNCGFDPAKILIVVQNHCIETWCLGNQKVFSRNPQTSEFIECSRFYSILENDPELMGIDTNVSQVTTVAQYHEYYLSKMLLERNASYTKGKGSKAVQNPQFLFQMIERIDSTDHLSSFREFIGIIRYLESGMEAEGEAASTSE</sequence>
<gene>
    <name evidence="1" type="ORF">DFQ01_11526</name>
</gene>
<accession>A0A2V2YQZ4</accession>
<keyword evidence="2" id="KW-1185">Reference proteome</keyword>
<proteinExistence type="predicted"/>
<dbReference type="OrthoDB" id="7060211at2"/>
<reference evidence="1 2" key="1">
    <citation type="submission" date="2018-05" db="EMBL/GenBank/DDBJ databases">
        <title>Genomic Encyclopedia of Type Strains, Phase III (KMG-III): the genomes of soil and plant-associated and newly described type strains.</title>
        <authorList>
            <person name="Whitman W."/>
        </authorList>
    </citation>
    <scope>NUCLEOTIDE SEQUENCE [LARGE SCALE GENOMIC DNA]</scope>
    <source>
        <strain evidence="1 2">CECT 5696</strain>
    </source>
</reference>
<comment type="caution">
    <text evidence="1">The sequence shown here is derived from an EMBL/GenBank/DDBJ whole genome shotgun (WGS) entry which is preliminary data.</text>
</comment>
<dbReference type="RefSeq" id="WP_110045316.1">
    <property type="nucleotide sequence ID" value="NZ_CP054612.1"/>
</dbReference>
<name>A0A2V2YQZ4_9BACL</name>
<evidence type="ECO:0000313" key="1">
    <source>
        <dbReference type="EMBL" id="PWV99310.1"/>
    </source>
</evidence>
<dbReference type="EMBL" id="QGTQ01000015">
    <property type="protein sequence ID" value="PWV99310.1"/>
    <property type="molecule type" value="Genomic_DNA"/>
</dbReference>
<protein>
    <recommendedName>
        <fullName evidence="3">DUF4276 family protein</fullName>
    </recommendedName>
</protein>
<evidence type="ECO:0008006" key="3">
    <source>
        <dbReference type="Google" id="ProtNLM"/>
    </source>
</evidence>
<dbReference type="AlphaFoldDB" id="A0A2V2YQZ4"/>
<evidence type="ECO:0000313" key="2">
    <source>
        <dbReference type="Proteomes" id="UP000246635"/>
    </source>
</evidence>